<dbReference type="PANTHER" id="PTHR30244:SF36">
    <property type="entry name" value="3-OXO-GLUCOSE-6-PHOSPHATE:GLUTAMATE AMINOTRANSFERASE"/>
    <property type="match status" value="1"/>
</dbReference>
<dbReference type="KEGG" id="pabo:BCY86_08935"/>
<comment type="similarity">
    <text evidence="2 5">Belongs to the DegT/DnrJ/EryC1 family.</text>
</comment>
<evidence type="ECO:0000256" key="4">
    <source>
        <dbReference type="PIRSR" id="PIRSR000390-2"/>
    </source>
</evidence>
<feature type="active site" description="Proton acceptor" evidence="3">
    <location>
        <position position="188"/>
    </location>
</feature>
<keyword evidence="1 4" id="KW-0663">Pyridoxal phosphate</keyword>
<dbReference type="Gene3D" id="3.90.1150.10">
    <property type="entry name" value="Aspartate Aminotransferase, domain 1"/>
    <property type="match status" value="1"/>
</dbReference>
<evidence type="ECO:0000256" key="2">
    <source>
        <dbReference type="ARBA" id="ARBA00037999"/>
    </source>
</evidence>
<evidence type="ECO:0000313" key="7">
    <source>
        <dbReference type="Proteomes" id="UP000185544"/>
    </source>
</evidence>
<dbReference type="PANTHER" id="PTHR30244">
    <property type="entry name" value="TRANSAMINASE"/>
    <property type="match status" value="1"/>
</dbReference>
<dbReference type="GO" id="GO:0030170">
    <property type="term" value="F:pyridoxal phosphate binding"/>
    <property type="evidence" value="ECO:0007669"/>
    <property type="project" value="TreeGrafter"/>
</dbReference>
<proteinExistence type="inferred from homology"/>
<feature type="modified residue" description="N6-(pyridoxal phosphate)lysine" evidence="4">
    <location>
        <position position="188"/>
    </location>
</feature>
<name>A0A1L6MZ66_9BACT</name>
<dbReference type="RefSeq" id="WP_075277459.1">
    <property type="nucleotide sequence ID" value="NZ_CP016908.1"/>
</dbReference>
<dbReference type="STRING" id="1882918.BCY86_08935"/>
<dbReference type="GO" id="GO:0000271">
    <property type="term" value="P:polysaccharide biosynthetic process"/>
    <property type="evidence" value="ECO:0007669"/>
    <property type="project" value="TreeGrafter"/>
</dbReference>
<evidence type="ECO:0000256" key="5">
    <source>
        <dbReference type="RuleBase" id="RU004508"/>
    </source>
</evidence>
<dbReference type="Pfam" id="PF01041">
    <property type="entry name" value="DegT_DnrJ_EryC1"/>
    <property type="match status" value="1"/>
</dbReference>
<dbReference type="Gene3D" id="3.40.640.10">
    <property type="entry name" value="Type I PLP-dependent aspartate aminotransferase-like (Major domain)"/>
    <property type="match status" value="1"/>
</dbReference>
<dbReference type="AlphaFoldDB" id="A0A1L6MZ66"/>
<dbReference type="InterPro" id="IPR015421">
    <property type="entry name" value="PyrdxlP-dep_Trfase_major"/>
</dbReference>
<dbReference type="OrthoDB" id="9766188at2"/>
<evidence type="ECO:0000256" key="1">
    <source>
        <dbReference type="ARBA" id="ARBA00022898"/>
    </source>
</evidence>
<evidence type="ECO:0008006" key="8">
    <source>
        <dbReference type="Google" id="ProtNLM"/>
    </source>
</evidence>
<reference evidence="6 7" key="1">
    <citation type="submission" date="2016-08" db="EMBL/GenBank/DDBJ databases">
        <title>Identification and validation of antigenic proteins from Pajaroellobacter abortibovis using de-novo genome sequence assembly and reverse vaccinology.</title>
        <authorList>
            <person name="Welly B.T."/>
            <person name="Miller M.R."/>
            <person name="Stott J.L."/>
            <person name="Blanchard M.T."/>
            <person name="Islas-Trejo A.D."/>
            <person name="O'Rourke S.M."/>
            <person name="Young A.E."/>
            <person name="Medrano J.F."/>
            <person name="Van Eenennaam A.L."/>
        </authorList>
    </citation>
    <scope>NUCLEOTIDE SEQUENCE [LARGE SCALE GENOMIC DNA]</scope>
    <source>
        <strain evidence="6 7">BTF92-0548A/99-0131</strain>
    </source>
</reference>
<dbReference type="InterPro" id="IPR000653">
    <property type="entry name" value="DegT/StrS_aminotransferase"/>
</dbReference>
<organism evidence="6 7">
    <name type="scientific">Pajaroellobacter abortibovis</name>
    <dbReference type="NCBI Taxonomy" id="1882918"/>
    <lineage>
        <taxon>Bacteria</taxon>
        <taxon>Pseudomonadati</taxon>
        <taxon>Myxococcota</taxon>
        <taxon>Polyangia</taxon>
        <taxon>Polyangiales</taxon>
        <taxon>Polyangiaceae</taxon>
    </lineage>
</organism>
<dbReference type="EMBL" id="CP016908">
    <property type="protein sequence ID" value="APS00789.1"/>
    <property type="molecule type" value="Genomic_DNA"/>
</dbReference>
<dbReference type="GO" id="GO:0008483">
    <property type="term" value="F:transaminase activity"/>
    <property type="evidence" value="ECO:0007669"/>
    <property type="project" value="TreeGrafter"/>
</dbReference>
<keyword evidence="7" id="KW-1185">Reference proteome</keyword>
<dbReference type="InterPro" id="IPR015422">
    <property type="entry name" value="PyrdxlP-dep_Trfase_small"/>
</dbReference>
<dbReference type="SUPFAM" id="SSF53383">
    <property type="entry name" value="PLP-dependent transferases"/>
    <property type="match status" value="1"/>
</dbReference>
<sequence>MRVPFIDLSRLISHIAEEVQEDWEDCLTRCEFIGGTYVSKLETVLAAKLQVPHVIACASGTDALMVGLRALGVERGMKVALPNMTFWATYEVVVQLGAIPILIDIDPDDLQMDFDHFRRAHDEYHFEAAILVHLFGWTSAWIEEFRLFSKDRSIRLLEDAAQGFGVEVGGEALLTGAEVATLSFHPAKVIGGAMDGGAVIASTPQRAEYIRLLCNHGRLQRYSHIHVGWNSRMGGLQAAFLLRVLALSEKVLTMRRIAVAQYHSLLKEVEGVRIYGPPSSVKGNGYLCALTSNRYDGASLAQKLQEQRVGSARIYPGTVDEQLPARGAIRFGTLCRSKEFCRRVLNLPLFYGISLEEQQMSVEALLRAMV</sequence>
<evidence type="ECO:0000256" key="3">
    <source>
        <dbReference type="PIRSR" id="PIRSR000390-1"/>
    </source>
</evidence>
<evidence type="ECO:0000313" key="6">
    <source>
        <dbReference type="EMBL" id="APS00789.1"/>
    </source>
</evidence>
<gene>
    <name evidence="6" type="ORF">BCY86_08935</name>
</gene>
<dbReference type="Proteomes" id="UP000185544">
    <property type="component" value="Chromosome"/>
</dbReference>
<dbReference type="InterPro" id="IPR015424">
    <property type="entry name" value="PyrdxlP-dep_Trfase"/>
</dbReference>
<protein>
    <recommendedName>
        <fullName evidence="8">DegT/DnrJ/EryC1/StrS family aminotransferase</fullName>
    </recommendedName>
</protein>
<dbReference type="PIRSF" id="PIRSF000390">
    <property type="entry name" value="PLP_StrS"/>
    <property type="match status" value="1"/>
</dbReference>
<accession>A0A1L6MZ66</accession>